<reference evidence="1 3" key="1">
    <citation type="journal article" date="2016" name="Genome Biol. Evol.">
        <title>Divergent and convergent evolution of fungal pathogenicity.</title>
        <authorList>
            <person name="Shang Y."/>
            <person name="Xiao G."/>
            <person name="Zheng P."/>
            <person name="Cen K."/>
            <person name="Zhan S."/>
            <person name="Wang C."/>
        </authorList>
    </citation>
    <scope>NUCLEOTIDE SEQUENCE [LARGE SCALE GENOMIC DNA]</scope>
    <source>
        <strain evidence="1 3">RCEF 4871</strain>
    </source>
</reference>
<dbReference type="AlphaFoldDB" id="A0A162JKH5"/>
<accession>A0A5C6GKZ0</accession>
<evidence type="ECO:0000313" key="3">
    <source>
        <dbReference type="Proteomes" id="UP000243498"/>
    </source>
</evidence>
<evidence type="ECO:0000313" key="1">
    <source>
        <dbReference type="EMBL" id="OAA45598.1"/>
    </source>
</evidence>
<comment type="caution">
    <text evidence="1">The sequence shown here is derived from an EMBL/GenBank/DDBJ whole genome shotgun (WGS) entry which is preliminary data.</text>
</comment>
<organism evidence="1 3">
    <name type="scientific">Metarhizium rileyi (strain RCEF 4871)</name>
    <name type="common">Nomuraea rileyi</name>
    <dbReference type="NCBI Taxonomy" id="1649241"/>
    <lineage>
        <taxon>Eukaryota</taxon>
        <taxon>Fungi</taxon>
        <taxon>Dikarya</taxon>
        <taxon>Ascomycota</taxon>
        <taxon>Pezizomycotina</taxon>
        <taxon>Sordariomycetes</taxon>
        <taxon>Hypocreomycetidae</taxon>
        <taxon>Hypocreales</taxon>
        <taxon>Clavicipitaceae</taxon>
        <taxon>Metarhizium</taxon>
    </lineage>
</organism>
<sequence length="197" mass="21917">MNTSILQQPSATCSILSGETEWCYDTEGRSIRFDSNGTGELWCRCNFNYWIAAEIEWESIEQLGKEPSSQVATTVGDGRSRAPVLVGQLELKITITKRLPARAQDSILSKCSTVNGFCLTDEAFRPKFFTVAIEKGTFTEPCRTGVSSSSTLPTFALRLLFDKSPYPPRAEWKSPETGPDGGRFWDHKEFVGCRLLG</sequence>
<protein>
    <submittedName>
        <fullName evidence="1">Uncharacterized protein</fullName>
    </submittedName>
</protein>
<dbReference type="OrthoDB" id="4867926at2759"/>
<proteinExistence type="predicted"/>
<dbReference type="EMBL" id="SBHS01000002">
    <property type="protein sequence ID" value="TWU78472.1"/>
    <property type="molecule type" value="Genomic_DNA"/>
</dbReference>
<dbReference type="Proteomes" id="UP000317257">
    <property type="component" value="Unassembled WGS sequence"/>
</dbReference>
<evidence type="ECO:0000313" key="4">
    <source>
        <dbReference type="Proteomes" id="UP000317257"/>
    </source>
</evidence>
<gene>
    <name evidence="2" type="ORF">ED733_008935</name>
    <name evidence="1" type="ORF">NOR_03387</name>
</gene>
<evidence type="ECO:0000313" key="2">
    <source>
        <dbReference type="EMBL" id="TWU78472.1"/>
    </source>
</evidence>
<keyword evidence="3" id="KW-1185">Reference proteome</keyword>
<dbReference type="Proteomes" id="UP000243498">
    <property type="component" value="Unassembled WGS sequence"/>
</dbReference>
<name>A0A162JKH5_METRR</name>
<reference evidence="2" key="3">
    <citation type="journal article" date="2019" name="Microbiol. Resour. Announc.">
        <title>Genome Sequence of Metarhizium rileyi, a Microbial Control Agent for Lepidoptera.</title>
        <authorList>
            <person name="Binneck E."/>
            <person name="Lastra C.C.L."/>
            <person name="Sosa-Gomez D.R."/>
        </authorList>
    </citation>
    <scope>NUCLEOTIDE SEQUENCE</scope>
    <source>
        <strain evidence="2">Cep018-CH2</strain>
    </source>
</reference>
<accession>A0A162JKH5</accession>
<dbReference type="OMA" id="HIFNAWI"/>
<reference evidence="4" key="2">
    <citation type="submission" date="2018-12" db="EMBL/GenBank/DDBJ databases">
        <title>The complete genome of Metarhizium rileyi, a key fungal pathogen of Lepidoptera.</title>
        <authorList>
            <person name="Binneck E."/>
            <person name="Lastra C.C.L."/>
            <person name="Sosa-Gomez D.R."/>
        </authorList>
    </citation>
    <scope>NUCLEOTIDE SEQUENCE [LARGE SCALE GENOMIC DNA]</scope>
    <source>
        <strain evidence="4">Cep018-CH2</strain>
    </source>
</reference>
<dbReference type="EMBL" id="AZHC01000008">
    <property type="protein sequence ID" value="OAA45598.1"/>
    <property type="molecule type" value="Genomic_DNA"/>
</dbReference>